<reference evidence="2" key="1">
    <citation type="journal article" date="2019" name="Int. J. Syst. Evol. Microbiol.">
        <title>The Global Catalogue of Microorganisms (GCM) 10K type strain sequencing project: providing services to taxonomists for standard genome sequencing and annotation.</title>
        <authorList>
            <consortium name="The Broad Institute Genomics Platform"/>
            <consortium name="The Broad Institute Genome Sequencing Center for Infectious Disease"/>
            <person name="Wu L."/>
            <person name="Ma J."/>
        </authorList>
    </citation>
    <scope>NUCLEOTIDE SEQUENCE [LARGE SCALE GENOMIC DNA]</scope>
    <source>
        <strain evidence="2">JCM 31696</strain>
    </source>
</reference>
<dbReference type="InterPro" id="IPR016181">
    <property type="entry name" value="Acyl_CoA_acyltransferase"/>
</dbReference>
<dbReference type="SUPFAM" id="SSF55729">
    <property type="entry name" value="Acyl-CoA N-acyltransferases (Nat)"/>
    <property type="match status" value="1"/>
</dbReference>
<evidence type="ECO:0008006" key="3">
    <source>
        <dbReference type="Google" id="ProtNLM"/>
    </source>
</evidence>
<dbReference type="EMBL" id="JBHTIR010000558">
    <property type="protein sequence ID" value="MFD0851532.1"/>
    <property type="molecule type" value="Genomic_DNA"/>
</dbReference>
<feature type="non-terminal residue" evidence="1">
    <location>
        <position position="1"/>
    </location>
</feature>
<comment type="caution">
    <text evidence="1">The sequence shown here is derived from an EMBL/GenBank/DDBJ whole genome shotgun (WGS) entry which is preliminary data.</text>
</comment>
<keyword evidence="2" id="KW-1185">Reference proteome</keyword>
<dbReference type="Proteomes" id="UP001597083">
    <property type="component" value="Unassembled WGS sequence"/>
</dbReference>
<organism evidence="1 2">
    <name type="scientific">Actinomadura adrarensis</name>
    <dbReference type="NCBI Taxonomy" id="1819600"/>
    <lineage>
        <taxon>Bacteria</taxon>
        <taxon>Bacillati</taxon>
        <taxon>Actinomycetota</taxon>
        <taxon>Actinomycetes</taxon>
        <taxon>Streptosporangiales</taxon>
        <taxon>Thermomonosporaceae</taxon>
        <taxon>Actinomadura</taxon>
    </lineage>
</organism>
<protein>
    <recommendedName>
        <fullName evidence="3">GNAT family N-acetyltransferase</fullName>
    </recommendedName>
</protein>
<gene>
    <name evidence="1" type="ORF">ACFQ07_04845</name>
</gene>
<proteinExistence type="predicted"/>
<accession>A0ABW3CC86</accession>
<evidence type="ECO:0000313" key="2">
    <source>
        <dbReference type="Proteomes" id="UP001597083"/>
    </source>
</evidence>
<name>A0ABW3CC86_9ACTN</name>
<sequence>AATATAAVIEAARAEGVHRYLYAYPSAKNSASNAICRKAGFELEEECDFEYPRGSGNIMRCNAWRFDLRPEFDVRPEQPE</sequence>
<evidence type="ECO:0000313" key="1">
    <source>
        <dbReference type="EMBL" id="MFD0851532.1"/>
    </source>
</evidence>
<dbReference type="Gene3D" id="3.40.630.30">
    <property type="match status" value="1"/>
</dbReference>